<dbReference type="Proteomes" id="UP001066276">
    <property type="component" value="Chromosome 7"/>
</dbReference>
<evidence type="ECO:0000256" key="1">
    <source>
        <dbReference type="SAM" id="MobiDB-lite"/>
    </source>
</evidence>
<organism evidence="2 3">
    <name type="scientific">Pleurodeles waltl</name>
    <name type="common">Iberian ribbed newt</name>
    <dbReference type="NCBI Taxonomy" id="8319"/>
    <lineage>
        <taxon>Eukaryota</taxon>
        <taxon>Metazoa</taxon>
        <taxon>Chordata</taxon>
        <taxon>Craniata</taxon>
        <taxon>Vertebrata</taxon>
        <taxon>Euteleostomi</taxon>
        <taxon>Amphibia</taxon>
        <taxon>Batrachia</taxon>
        <taxon>Caudata</taxon>
        <taxon>Salamandroidea</taxon>
        <taxon>Salamandridae</taxon>
        <taxon>Pleurodelinae</taxon>
        <taxon>Pleurodeles</taxon>
    </lineage>
</organism>
<dbReference type="AlphaFoldDB" id="A0AAV7PKG4"/>
<proteinExistence type="predicted"/>
<gene>
    <name evidence="2" type="ORF">NDU88_007031</name>
</gene>
<comment type="caution">
    <text evidence="2">The sequence shown here is derived from an EMBL/GenBank/DDBJ whole genome shotgun (WGS) entry which is preliminary data.</text>
</comment>
<accession>A0AAV7PKG4</accession>
<reference evidence="2" key="1">
    <citation type="journal article" date="2022" name="bioRxiv">
        <title>Sequencing and chromosome-scale assembly of the giantPleurodeles waltlgenome.</title>
        <authorList>
            <person name="Brown T."/>
            <person name="Elewa A."/>
            <person name="Iarovenko S."/>
            <person name="Subramanian E."/>
            <person name="Araus A.J."/>
            <person name="Petzold A."/>
            <person name="Susuki M."/>
            <person name="Suzuki K.-i.T."/>
            <person name="Hayashi T."/>
            <person name="Toyoda A."/>
            <person name="Oliveira C."/>
            <person name="Osipova E."/>
            <person name="Leigh N.D."/>
            <person name="Simon A."/>
            <person name="Yun M.H."/>
        </authorList>
    </citation>
    <scope>NUCLEOTIDE SEQUENCE</scope>
    <source>
        <strain evidence="2">20211129_DDA</strain>
        <tissue evidence="2">Liver</tissue>
    </source>
</reference>
<sequence length="93" mass="10192">MRHALAALFELRPAPHQTDRTLGTHGPACPRRGRRPPTDLSPEGHRRAGAPQPLTAQLVNRWARPNVRVGSCGAREDWLKRAPCMDRASGPTG</sequence>
<keyword evidence="3" id="KW-1185">Reference proteome</keyword>
<feature type="region of interest" description="Disordered" evidence="1">
    <location>
        <begin position="13"/>
        <end position="54"/>
    </location>
</feature>
<evidence type="ECO:0000313" key="3">
    <source>
        <dbReference type="Proteomes" id="UP001066276"/>
    </source>
</evidence>
<name>A0AAV7PKG4_PLEWA</name>
<dbReference type="EMBL" id="JANPWB010000011">
    <property type="protein sequence ID" value="KAJ1128656.1"/>
    <property type="molecule type" value="Genomic_DNA"/>
</dbReference>
<protein>
    <submittedName>
        <fullName evidence="2">Uncharacterized protein</fullName>
    </submittedName>
</protein>
<evidence type="ECO:0000313" key="2">
    <source>
        <dbReference type="EMBL" id="KAJ1128656.1"/>
    </source>
</evidence>